<proteinExistence type="predicted"/>
<protein>
    <submittedName>
        <fullName evidence="4">Uncharacterized protein</fullName>
    </submittedName>
</protein>
<feature type="region of interest" description="Disordered" evidence="1">
    <location>
        <begin position="119"/>
        <end position="138"/>
    </location>
</feature>
<sequence length="224" mass="24486">MHRKLSASLFVILAVTNALYYGGGQRPQSFAQQGKQPQGREPECRGCVVNINCDGKGCKSTASPVVIHPAQTYSPTKRPPGTYMGSYQPGNYPPGNYLPGKYPPANYALGSYPPGNYPQGNYPSGNYPPGNYPQGNYPQGNYPQGNYPQGNYPLGNYPQGNYPPGSYPQGNYPQGIYKQEQSPYGGGYRLTDLLDSLLPRQFYVGPSSLSIVNERNRTGQKVLR</sequence>
<evidence type="ECO:0000256" key="1">
    <source>
        <dbReference type="SAM" id="MobiDB-lite"/>
    </source>
</evidence>
<feature type="chain" id="PRO_5037240996" evidence="2">
    <location>
        <begin position="19"/>
        <end position="224"/>
    </location>
</feature>
<dbReference type="AlphaFoldDB" id="A0A915Q0D3"/>
<feature type="signal peptide" evidence="2">
    <location>
        <begin position="1"/>
        <end position="18"/>
    </location>
</feature>
<dbReference type="WBParaSite" id="sdigi.contig523.g8812.t1">
    <property type="protein sequence ID" value="sdigi.contig523.g8812.t1"/>
    <property type="gene ID" value="sdigi.contig523.g8812"/>
</dbReference>
<accession>A0A915Q0D3</accession>
<evidence type="ECO:0000256" key="2">
    <source>
        <dbReference type="SAM" id="SignalP"/>
    </source>
</evidence>
<evidence type="ECO:0000313" key="4">
    <source>
        <dbReference type="WBParaSite" id="sdigi.contig523.g8812.t1"/>
    </source>
</evidence>
<reference evidence="4" key="1">
    <citation type="submission" date="2022-11" db="UniProtKB">
        <authorList>
            <consortium name="WormBaseParasite"/>
        </authorList>
    </citation>
    <scope>IDENTIFICATION</scope>
</reference>
<name>A0A915Q0D3_9BILA</name>
<organism evidence="3 4">
    <name type="scientific">Setaria digitata</name>
    <dbReference type="NCBI Taxonomy" id="48799"/>
    <lineage>
        <taxon>Eukaryota</taxon>
        <taxon>Metazoa</taxon>
        <taxon>Ecdysozoa</taxon>
        <taxon>Nematoda</taxon>
        <taxon>Chromadorea</taxon>
        <taxon>Rhabditida</taxon>
        <taxon>Spirurina</taxon>
        <taxon>Spiruromorpha</taxon>
        <taxon>Filarioidea</taxon>
        <taxon>Setariidae</taxon>
        <taxon>Setaria</taxon>
    </lineage>
</organism>
<dbReference type="Proteomes" id="UP000887581">
    <property type="component" value="Unplaced"/>
</dbReference>
<keyword evidence="2" id="KW-0732">Signal</keyword>
<keyword evidence="3" id="KW-1185">Reference proteome</keyword>
<evidence type="ECO:0000313" key="3">
    <source>
        <dbReference type="Proteomes" id="UP000887581"/>
    </source>
</evidence>